<keyword evidence="1" id="KW-0732">Signal</keyword>
<evidence type="ECO:0000256" key="1">
    <source>
        <dbReference type="SAM" id="SignalP"/>
    </source>
</evidence>
<organism evidence="2">
    <name type="scientific">Deinococcus sp. VB142</name>
    <dbReference type="NCBI Taxonomy" id="3112952"/>
    <lineage>
        <taxon>Bacteria</taxon>
        <taxon>Thermotogati</taxon>
        <taxon>Deinococcota</taxon>
        <taxon>Deinococci</taxon>
        <taxon>Deinococcales</taxon>
        <taxon>Deinococcaceae</taxon>
        <taxon>Deinococcus</taxon>
    </lineage>
</organism>
<dbReference type="RefSeq" id="WP_339096016.1">
    <property type="nucleotide sequence ID" value="NZ_CP149782.1"/>
</dbReference>
<name>A0AAU6Q3I0_9DEIO</name>
<sequence>MTLKSLSLLLAASLTLAPSLASAQGAPKLATFSDSRLPFTISAPTEWFGINLGDGATGLSIVSGKTAPATMIRLLFVTKEAGEKLSAATEADNYEDDLKSSKLTVKRLSSKEATYGGLKGIEREYQLVGGQTEVRQRVWFADNAKHLFSFQLTDTAARYGAASDTFSKMLATVKFK</sequence>
<feature type="chain" id="PRO_5043369105" description="DUF1795 domain-containing protein" evidence="1">
    <location>
        <begin position="24"/>
        <end position="176"/>
    </location>
</feature>
<protein>
    <recommendedName>
        <fullName evidence="3">DUF1795 domain-containing protein</fullName>
    </recommendedName>
</protein>
<evidence type="ECO:0000313" key="2">
    <source>
        <dbReference type="EMBL" id="WYF44836.1"/>
    </source>
</evidence>
<reference evidence="2" key="1">
    <citation type="submission" date="2024-03" db="EMBL/GenBank/DDBJ databases">
        <title>Deinococcus weizhi sp. nov., isolated from human skin.</title>
        <authorList>
            <person name="Wei Z."/>
            <person name="Tian F."/>
            <person name="Yang C."/>
            <person name="Xin L.T."/>
            <person name="Wen Z.J."/>
            <person name="Lan K.C."/>
            <person name="Yu L."/>
            <person name="Zhe W."/>
            <person name="Dan F.D."/>
            <person name="Jun W."/>
            <person name="Rui Z."/>
            <person name="Yong X.J."/>
            <person name="Ting Y."/>
            <person name="Wei X."/>
            <person name="Xu Z.G."/>
            <person name="Xin Z."/>
            <person name="Dong F.G."/>
            <person name="Ni X.M."/>
            <person name="Zheng M.G."/>
            <person name="Chun Y."/>
            <person name="Qian W.X."/>
        </authorList>
    </citation>
    <scope>NUCLEOTIDE SEQUENCE</scope>
    <source>
        <strain evidence="2">VB142</strain>
    </source>
</reference>
<proteinExistence type="predicted"/>
<dbReference type="AlphaFoldDB" id="A0AAU6Q3I0"/>
<accession>A0AAU6Q3I0</accession>
<dbReference type="EMBL" id="CP149782">
    <property type="protein sequence ID" value="WYF44836.1"/>
    <property type="molecule type" value="Genomic_DNA"/>
</dbReference>
<feature type="signal peptide" evidence="1">
    <location>
        <begin position="1"/>
        <end position="23"/>
    </location>
</feature>
<gene>
    <name evidence="2" type="ORF">WDJ50_01595</name>
</gene>
<evidence type="ECO:0008006" key="3">
    <source>
        <dbReference type="Google" id="ProtNLM"/>
    </source>
</evidence>
<dbReference type="Gene3D" id="3.40.1000.10">
    <property type="entry name" value="Mog1/PsbP, alpha/beta/alpha sandwich"/>
    <property type="match status" value="1"/>
</dbReference>